<comment type="function">
    <text evidence="9">Involved in mitochondrial tRNA methylation. Specifically methylates the N1 position of guanosine-37 in various tRNAs. Methylation is not dependent on the nature of the nucleoside 5' of the target nucleoside. This is the first step in the biosynthesis of wybutosine (yW), a modified base adjacent to the anticodon of tRNAs and required for accurate decoding.</text>
</comment>
<comment type="similarity">
    <text evidence="11">Belongs to the TRM5 / TYW2 family.</text>
</comment>
<protein>
    <recommendedName>
        <fullName evidence="11">tRNA (guanine(37)-N1)-methyltransferase</fullName>
        <ecNumber evidence="11">2.1.1.228</ecNumber>
    </recommendedName>
    <alternativeName>
        <fullName evidence="11">M1G-methyltransferase</fullName>
    </alternativeName>
    <alternativeName>
        <fullName evidence="11">tRNA [GM37] methyltransferase</fullName>
    </alternativeName>
    <alternativeName>
        <fullName evidence="11">tRNA methyltransferase 5 homolog</fullName>
    </alternativeName>
</protein>
<evidence type="ECO:0000256" key="5">
    <source>
        <dbReference type="ARBA" id="ARBA00022691"/>
    </source>
</evidence>
<dbReference type="GO" id="GO:0052906">
    <property type="term" value="F:tRNA (guanine(37)-N1)-methyltransferase activity"/>
    <property type="evidence" value="ECO:0007669"/>
    <property type="project" value="UniProtKB-UniRule"/>
</dbReference>
<dbReference type="Pfam" id="PF02475">
    <property type="entry name" value="TRM5-TYW2_MTfase"/>
    <property type="match status" value="1"/>
</dbReference>
<keyword evidence="8 11" id="KW-0539">Nucleus</keyword>
<dbReference type="Gene3D" id="3.30.300.110">
    <property type="entry name" value="Met-10+ protein-like domains"/>
    <property type="match status" value="1"/>
</dbReference>
<evidence type="ECO:0000256" key="7">
    <source>
        <dbReference type="ARBA" id="ARBA00023128"/>
    </source>
</evidence>
<feature type="binding site" evidence="11">
    <location>
        <begin position="266"/>
        <end position="267"/>
    </location>
    <ligand>
        <name>S-adenosyl-L-methionine</name>
        <dbReference type="ChEBI" id="CHEBI:59789"/>
    </ligand>
</feature>
<dbReference type="FunFam" id="3.30.300.110:FF:000001">
    <property type="entry name" value="tRNA (guanine(37)-N1)-methyltransferase"/>
    <property type="match status" value="1"/>
</dbReference>
<evidence type="ECO:0000313" key="15">
    <source>
        <dbReference type="Proteomes" id="UP000092462"/>
    </source>
</evidence>
<dbReference type="EC" id="2.1.1.228" evidence="11"/>
<dbReference type="InterPro" id="IPR029063">
    <property type="entry name" value="SAM-dependent_MTases_sf"/>
</dbReference>
<keyword evidence="2 11" id="KW-0963">Cytoplasm</keyword>
<dbReference type="PROSITE" id="PS51684">
    <property type="entry name" value="SAM_MT_TRM5_TYW2"/>
    <property type="match status" value="1"/>
</dbReference>
<evidence type="ECO:0000256" key="10">
    <source>
        <dbReference type="ARBA" id="ARBA00047783"/>
    </source>
</evidence>
<evidence type="ECO:0000256" key="1">
    <source>
        <dbReference type="ARBA" id="ARBA00009775"/>
    </source>
</evidence>
<evidence type="ECO:0000256" key="12">
    <source>
        <dbReference type="SAM" id="MobiDB-lite"/>
    </source>
</evidence>
<keyword evidence="4 11" id="KW-0808">Transferase</keyword>
<feature type="binding site" evidence="11">
    <location>
        <position position="200"/>
    </location>
    <ligand>
        <name>S-adenosyl-L-methionine</name>
        <dbReference type="ChEBI" id="CHEBI:59789"/>
    </ligand>
</feature>
<comment type="subunit">
    <text evidence="11">Monomer.</text>
</comment>
<evidence type="ECO:0000313" key="14">
    <source>
        <dbReference type="EnsemblMetazoa" id="PPAI012839-PA"/>
    </source>
</evidence>
<dbReference type="InterPro" id="IPR030382">
    <property type="entry name" value="MeTrfase_TRM5/TYW2"/>
</dbReference>
<evidence type="ECO:0000256" key="2">
    <source>
        <dbReference type="ARBA" id="ARBA00022490"/>
    </source>
</evidence>
<dbReference type="EnsemblMetazoa" id="PPAI012839-RA">
    <property type="protein sequence ID" value="PPAI012839-PA"/>
    <property type="gene ID" value="PPAI012839"/>
</dbReference>
<name>A0A1B0DRL0_PHLPP</name>
<evidence type="ECO:0000259" key="13">
    <source>
        <dbReference type="PROSITE" id="PS51684"/>
    </source>
</evidence>
<dbReference type="InterPro" id="IPR025792">
    <property type="entry name" value="tRNA_Gua_MeTrfase_euk"/>
</dbReference>
<dbReference type="VEuPathDB" id="VectorBase:PPAI012839"/>
<dbReference type="PANTHER" id="PTHR23245">
    <property type="entry name" value="TRNA METHYLTRANSFERASE"/>
    <property type="match status" value="1"/>
</dbReference>
<feature type="binding site" evidence="11">
    <location>
        <position position="297"/>
    </location>
    <ligand>
        <name>S-adenosyl-L-methionine</name>
        <dbReference type="ChEBI" id="CHEBI:59789"/>
    </ligand>
</feature>
<feature type="region of interest" description="Disordered" evidence="12">
    <location>
        <begin position="392"/>
        <end position="414"/>
    </location>
</feature>
<evidence type="ECO:0000256" key="8">
    <source>
        <dbReference type="ARBA" id="ARBA00023242"/>
    </source>
</evidence>
<dbReference type="InterPro" id="IPR056743">
    <property type="entry name" value="TRM5-TYW2-like_MTfase"/>
</dbReference>
<keyword evidence="7 11" id="KW-0496">Mitochondrion</keyword>
<evidence type="ECO:0000256" key="4">
    <source>
        <dbReference type="ARBA" id="ARBA00022679"/>
    </source>
</evidence>
<feature type="domain" description="SAM-dependent methyltransferase TRM5/TYW2-type" evidence="13">
    <location>
        <begin position="111"/>
        <end position="382"/>
    </location>
</feature>
<dbReference type="HAMAP" id="MF_03152">
    <property type="entry name" value="TRM5"/>
    <property type="match status" value="1"/>
</dbReference>
<comment type="catalytic activity">
    <reaction evidence="10 11">
        <text>guanosine(37) in tRNA + S-adenosyl-L-methionine = N(1)-methylguanosine(37) in tRNA + S-adenosyl-L-homocysteine + H(+)</text>
        <dbReference type="Rhea" id="RHEA:36899"/>
        <dbReference type="Rhea" id="RHEA-COMP:10145"/>
        <dbReference type="Rhea" id="RHEA-COMP:10147"/>
        <dbReference type="ChEBI" id="CHEBI:15378"/>
        <dbReference type="ChEBI" id="CHEBI:57856"/>
        <dbReference type="ChEBI" id="CHEBI:59789"/>
        <dbReference type="ChEBI" id="CHEBI:73542"/>
        <dbReference type="ChEBI" id="CHEBI:74269"/>
        <dbReference type="EC" id="2.1.1.228"/>
    </reaction>
</comment>
<keyword evidence="15" id="KW-1185">Reference proteome</keyword>
<sequence>MTVLDRSVFQKSIRVPKLKVEAIKLLEVLPIVKEKMLKLGHLKAVSGENVKTVLLNPGIVKSWEDVKGLEQVKITEDSLIFEEIEINYENFKYDEIFRAVFPEDQENLTSFSRIGHIVHVNLKEHLLPFRRLIGEVFLDKVPGCRTVVNKIHTIESKFRNFEMELLAGRERYQVEVKENGCIFELDFNRVYWNPRLASEHERIVKSLTSGHHFCDVFAGVGPFSIPAAKKECRVLANDLNPDSINWLKHNAKRNKVEDSIEICNKDGREFILSDLKTHLVEFWHHRDPKKSLTIVMNLPALAIEFLDVFSGLLSDQPELQAMDRSLPLVHVYTFLKGGAPEDARTSAESHLGHKITDFQGVSFVRNVAPNKNMFRVTFRLTDDILFARKAPKRPAVTDDQAPQQKLLCTSQDDE</sequence>
<dbReference type="Pfam" id="PF25133">
    <property type="entry name" value="TYW2_N_2"/>
    <property type="match status" value="1"/>
</dbReference>
<comment type="subcellular location">
    <subcellularLocation>
        <location evidence="11">Mitochondrion matrix</location>
    </subcellularLocation>
    <subcellularLocation>
        <location evidence="11">Nucleus</location>
    </subcellularLocation>
    <subcellularLocation>
        <location evidence="11">Cytoplasm</location>
    </subcellularLocation>
    <text evidence="11">Predominantly in the mitochondria and in the nucleus.</text>
</comment>
<dbReference type="SUPFAM" id="SSF53335">
    <property type="entry name" value="S-adenosyl-L-methionine-dependent methyltransferases"/>
    <property type="match status" value="1"/>
</dbReference>
<proteinExistence type="inferred from homology"/>
<comment type="similarity">
    <text evidence="1">Belongs to the class I-like SAM-binding methyltransferase superfamily. TRM5/TYW2 family.</text>
</comment>
<accession>A0A1B0DRL0</accession>
<dbReference type="GO" id="GO:0005634">
    <property type="term" value="C:nucleus"/>
    <property type="evidence" value="ECO:0007669"/>
    <property type="project" value="UniProtKB-SubCell"/>
</dbReference>
<dbReference type="GO" id="GO:0005759">
    <property type="term" value="C:mitochondrial matrix"/>
    <property type="evidence" value="ECO:0007669"/>
    <property type="project" value="UniProtKB-SubCell"/>
</dbReference>
<dbReference type="VEuPathDB" id="VectorBase:PPAPM1_005518"/>
<dbReference type="PANTHER" id="PTHR23245:SF36">
    <property type="entry name" value="TRNA (GUANINE(37)-N1)-METHYLTRANSFERASE"/>
    <property type="match status" value="1"/>
</dbReference>
<feature type="compositionally biased region" description="Polar residues" evidence="12">
    <location>
        <begin position="400"/>
        <end position="414"/>
    </location>
</feature>
<evidence type="ECO:0000256" key="9">
    <source>
        <dbReference type="ARBA" id="ARBA00045951"/>
    </source>
</evidence>
<dbReference type="CDD" id="cd02440">
    <property type="entry name" value="AdoMet_MTases"/>
    <property type="match status" value="1"/>
</dbReference>
<dbReference type="GO" id="GO:0070901">
    <property type="term" value="P:mitochondrial tRNA methylation"/>
    <property type="evidence" value="ECO:0007669"/>
    <property type="project" value="UniProtKB-ARBA"/>
</dbReference>
<dbReference type="InterPro" id="IPR056744">
    <property type="entry name" value="TRM5/TYW2-like_N"/>
</dbReference>
<dbReference type="GO" id="GO:0002939">
    <property type="term" value="P:tRNA N1-guanine methylation"/>
    <property type="evidence" value="ECO:0007669"/>
    <property type="project" value="TreeGrafter"/>
</dbReference>
<evidence type="ECO:0000256" key="11">
    <source>
        <dbReference type="HAMAP-Rule" id="MF_03152"/>
    </source>
</evidence>
<keyword evidence="3 11" id="KW-0489">Methyltransferase</keyword>
<feature type="binding site" evidence="11">
    <location>
        <begin position="238"/>
        <end position="239"/>
    </location>
    <ligand>
        <name>S-adenosyl-L-methionine</name>
        <dbReference type="ChEBI" id="CHEBI:59789"/>
    </ligand>
</feature>
<comment type="function">
    <text evidence="11">Specifically methylates the N1 position of guanosine-37 in various cytoplasmic and mitochondrial tRNAs. Methylation is not dependent on the nature of the nucleoside 5' of the target nucleoside. This is the first step in the biosynthesis of wybutosine (yW), a modified base adjacent to the anticodon of tRNAs and required for accurate decoding.</text>
</comment>
<evidence type="ECO:0000256" key="3">
    <source>
        <dbReference type="ARBA" id="ARBA00022603"/>
    </source>
</evidence>
<evidence type="ECO:0000256" key="6">
    <source>
        <dbReference type="ARBA" id="ARBA00022694"/>
    </source>
</evidence>
<organism evidence="14 15">
    <name type="scientific">Phlebotomus papatasi</name>
    <name type="common">Sandfly</name>
    <dbReference type="NCBI Taxonomy" id="29031"/>
    <lineage>
        <taxon>Eukaryota</taxon>
        <taxon>Metazoa</taxon>
        <taxon>Ecdysozoa</taxon>
        <taxon>Arthropoda</taxon>
        <taxon>Hexapoda</taxon>
        <taxon>Insecta</taxon>
        <taxon>Pterygota</taxon>
        <taxon>Neoptera</taxon>
        <taxon>Endopterygota</taxon>
        <taxon>Diptera</taxon>
        <taxon>Nematocera</taxon>
        <taxon>Psychodoidea</taxon>
        <taxon>Psychodidae</taxon>
        <taxon>Phlebotomus</taxon>
        <taxon>Phlebotomus</taxon>
    </lineage>
</organism>
<reference evidence="14" key="1">
    <citation type="submission" date="2022-08" db="UniProtKB">
        <authorList>
            <consortium name="EnsemblMetazoa"/>
        </authorList>
    </citation>
    <scope>IDENTIFICATION</scope>
    <source>
        <strain evidence="14">Israel</strain>
    </source>
</reference>
<dbReference type="AlphaFoldDB" id="A0A1B0DRL0"/>
<keyword evidence="6 11" id="KW-0819">tRNA processing</keyword>
<dbReference type="Gene3D" id="3.40.50.150">
    <property type="entry name" value="Vaccinia Virus protein VP39"/>
    <property type="match status" value="1"/>
</dbReference>
<dbReference type="EMBL" id="AJVK01000468">
    <property type="status" value="NOT_ANNOTATED_CDS"/>
    <property type="molecule type" value="Genomic_DNA"/>
</dbReference>
<keyword evidence="5 11" id="KW-0949">S-adenosyl-L-methionine</keyword>
<dbReference type="Proteomes" id="UP000092462">
    <property type="component" value="Unassembled WGS sequence"/>
</dbReference>